<proteinExistence type="predicted"/>
<organism evidence="1">
    <name type="scientific">Arundo donax</name>
    <name type="common">Giant reed</name>
    <name type="synonym">Donax arundinaceus</name>
    <dbReference type="NCBI Taxonomy" id="35708"/>
    <lineage>
        <taxon>Eukaryota</taxon>
        <taxon>Viridiplantae</taxon>
        <taxon>Streptophyta</taxon>
        <taxon>Embryophyta</taxon>
        <taxon>Tracheophyta</taxon>
        <taxon>Spermatophyta</taxon>
        <taxon>Magnoliopsida</taxon>
        <taxon>Liliopsida</taxon>
        <taxon>Poales</taxon>
        <taxon>Poaceae</taxon>
        <taxon>PACMAD clade</taxon>
        <taxon>Arundinoideae</taxon>
        <taxon>Arundineae</taxon>
        <taxon>Arundo</taxon>
    </lineage>
</organism>
<name>A0A0A9BS89_ARUDO</name>
<dbReference type="AlphaFoldDB" id="A0A0A9BS89"/>
<reference evidence="1" key="2">
    <citation type="journal article" date="2015" name="Data Brief">
        <title>Shoot transcriptome of the giant reed, Arundo donax.</title>
        <authorList>
            <person name="Barrero R.A."/>
            <person name="Guerrero F.D."/>
            <person name="Moolhuijzen P."/>
            <person name="Goolsby J.A."/>
            <person name="Tidwell J."/>
            <person name="Bellgard S.E."/>
            <person name="Bellgard M.I."/>
        </authorList>
    </citation>
    <scope>NUCLEOTIDE SEQUENCE</scope>
    <source>
        <tissue evidence="1">Shoot tissue taken approximately 20 cm above the soil surface</tissue>
    </source>
</reference>
<sequence>MRTNTAQAARAMSPTAFL</sequence>
<evidence type="ECO:0000313" key="1">
    <source>
        <dbReference type="EMBL" id="JAD62107.1"/>
    </source>
</evidence>
<accession>A0A0A9BS89</accession>
<dbReference type="EMBL" id="GBRH01235788">
    <property type="protein sequence ID" value="JAD62107.1"/>
    <property type="molecule type" value="Transcribed_RNA"/>
</dbReference>
<protein>
    <submittedName>
        <fullName evidence="1">Uncharacterized protein</fullName>
    </submittedName>
</protein>
<reference evidence="1" key="1">
    <citation type="submission" date="2014-09" db="EMBL/GenBank/DDBJ databases">
        <authorList>
            <person name="Magalhaes I.L.F."/>
            <person name="Oliveira U."/>
            <person name="Santos F.R."/>
            <person name="Vidigal T.H.D.A."/>
            <person name="Brescovit A.D."/>
            <person name="Santos A.J."/>
        </authorList>
    </citation>
    <scope>NUCLEOTIDE SEQUENCE</scope>
    <source>
        <tissue evidence="1">Shoot tissue taken approximately 20 cm above the soil surface</tissue>
    </source>
</reference>